<keyword evidence="3" id="KW-0480">Metal-thiolate cluster</keyword>
<dbReference type="AlphaFoldDB" id="A0A835K7R9"/>
<accession>A0A835K7R9</accession>
<keyword evidence="2" id="KW-0479">Metal-binding</keyword>
<evidence type="ECO:0000256" key="1">
    <source>
        <dbReference type="ARBA" id="ARBA00005802"/>
    </source>
</evidence>
<comment type="caution">
    <text evidence="4">The sequence shown here is derived from an EMBL/GenBank/DDBJ whole genome shotgun (WGS) entry which is preliminary data.</text>
</comment>
<reference evidence="4 5" key="1">
    <citation type="submission" date="2020-10" db="EMBL/GenBank/DDBJ databases">
        <title>Plant Genome Project.</title>
        <authorList>
            <person name="Zhang R.-G."/>
        </authorList>
    </citation>
    <scope>NUCLEOTIDE SEQUENCE [LARGE SCALE GENOMIC DNA]</scope>
    <source>
        <strain evidence="4">FAFU-HL-1</strain>
        <tissue evidence="4">Leaf</tissue>
    </source>
</reference>
<dbReference type="InterPro" id="IPR000316">
    <property type="entry name" value="Metallthion_15"/>
</dbReference>
<evidence type="ECO:0000313" key="5">
    <source>
        <dbReference type="Proteomes" id="UP000657918"/>
    </source>
</evidence>
<dbReference type="PANTHER" id="PTHR48198">
    <property type="entry name" value="EC PROTEIN HOMOLOG"/>
    <property type="match status" value="1"/>
</dbReference>
<dbReference type="Pfam" id="PF02068">
    <property type="entry name" value="Metallothio_PEC"/>
    <property type="match status" value="1"/>
</dbReference>
<protein>
    <recommendedName>
        <fullName evidence="6">Metallothionein-like protein</fullName>
    </recommendedName>
</protein>
<evidence type="ECO:0008006" key="6">
    <source>
        <dbReference type="Google" id="ProtNLM"/>
    </source>
</evidence>
<proteinExistence type="inferred from homology"/>
<dbReference type="PANTHER" id="PTHR48198:SF1">
    <property type="entry name" value="METALLOTHIONEIN-LIKE PROTEIN 4A-RELATED"/>
    <property type="match status" value="1"/>
</dbReference>
<organism evidence="4 5">
    <name type="scientific">Salix dunnii</name>
    <dbReference type="NCBI Taxonomy" id="1413687"/>
    <lineage>
        <taxon>Eukaryota</taxon>
        <taxon>Viridiplantae</taxon>
        <taxon>Streptophyta</taxon>
        <taxon>Embryophyta</taxon>
        <taxon>Tracheophyta</taxon>
        <taxon>Spermatophyta</taxon>
        <taxon>Magnoliopsida</taxon>
        <taxon>eudicotyledons</taxon>
        <taxon>Gunneridae</taxon>
        <taxon>Pentapetalae</taxon>
        <taxon>rosids</taxon>
        <taxon>fabids</taxon>
        <taxon>Malpighiales</taxon>
        <taxon>Salicaceae</taxon>
        <taxon>Saliceae</taxon>
        <taxon>Salix</taxon>
    </lineage>
</organism>
<evidence type="ECO:0000256" key="3">
    <source>
        <dbReference type="ARBA" id="ARBA00022851"/>
    </source>
</evidence>
<evidence type="ECO:0000313" key="4">
    <source>
        <dbReference type="EMBL" id="KAF9684720.1"/>
    </source>
</evidence>
<dbReference type="OrthoDB" id="1929463at2759"/>
<gene>
    <name evidence="4" type="ORF">SADUNF_Sadunf04G0147800</name>
</gene>
<dbReference type="EMBL" id="JADGMS010000004">
    <property type="protein sequence ID" value="KAF9684720.1"/>
    <property type="molecule type" value="Genomic_DNA"/>
</dbReference>
<evidence type="ECO:0000256" key="2">
    <source>
        <dbReference type="ARBA" id="ARBA00022723"/>
    </source>
</evidence>
<comment type="similarity">
    <text evidence="1">Belongs to the metallothionein superfamily. Type 15 family.</text>
</comment>
<dbReference type="Proteomes" id="UP000657918">
    <property type="component" value="Chromosome 4"/>
</dbReference>
<name>A0A835K7R9_9ROSI</name>
<keyword evidence="5" id="KW-1185">Reference proteome</keyword>
<dbReference type="GO" id="GO:0008270">
    <property type="term" value="F:zinc ion binding"/>
    <property type="evidence" value="ECO:0007669"/>
    <property type="project" value="InterPro"/>
</dbReference>
<sequence length="139" mass="15198">MSWRATCNVMKRNEEVGWLALHEKETSCSEDLNAASLFGFCFHIWRRIRLHVAVMRQGMHELGKPHRFNSHHNVLSDNAYRCSSMKATSGEGAAGHNKCSCGEHCGCNPCTCPRSVVTTGVGKVYCKCGAGCACPTCSS</sequence>